<keyword evidence="7" id="KW-1185">Reference proteome</keyword>
<comment type="similarity">
    <text evidence="5">Belongs to the class-III pyridoxal-phosphate-dependent aminotransferase family. ArgD subfamily.</text>
</comment>
<gene>
    <name evidence="5" type="primary">argD</name>
    <name evidence="6" type="ORF">H9C73_03240</name>
</gene>
<name>A0ABS3Z7Q0_9GAMM</name>
<keyword evidence="5" id="KW-0055">Arginine biosynthesis</keyword>
<dbReference type="SUPFAM" id="SSF53383">
    <property type="entry name" value="PLP-dependent transferases"/>
    <property type="match status" value="1"/>
</dbReference>
<feature type="modified residue" description="N6-(pyridoxal phosphate)lysine" evidence="5">
    <location>
        <position position="245"/>
    </location>
</feature>
<dbReference type="Pfam" id="PF00202">
    <property type="entry name" value="Aminotran_3"/>
    <property type="match status" value="1"/>
</dbReference>
<proteinExistence type="inferred from homology"/>
<comment type="pathway">
    <text evidence="5">Amino-acid biosynthesis; L-arginine biosynthesis; N(2)-acetyl-L-ornithine from L-glutamate: step 4/4.</text>
</comment>
<feature type="binding site" evidence="5">
    <location>
        <position position="129"/>
    </location>
    <ligand>
        <name>pyridoxal 5'-phosphate</name>
        <dbReference type="ChEBI" id="CHEBI:597326"/>
    </ligand>
</feature>
<dbReference type="InterPro" id="IPR015422">
    <property type="entry name" value="PyrdxlP-dep_Trfase_small"/>
</dbReference>
<comment type="caution">
    <text evidence="6">The sequence shown here is derived from an EMBL/GenBank/DDBJ whole genome shotgun (WGS) entry which is preliminary data.</text>
</comment>
<dbReference type="InterPro" id="IPR050103">
    <property type="entry name" value="Class-III_PLP-dep_AT"/>
</dbReference>
<dbReference type="NCBIfam" id="TIGR00707">
    <property type="entry name" value="argD"/>
    <property type="match status" value="1"/>
</dbReference>
<keyword evidence="2 5" id="KW-0028">Amino-acid biosynthesis</keyword>
<dbReference type="Gene3D" id="3.90.1150.10">
    <property type="entry name" value="Aspartate Aminotransferase, domain 1"/>
    <property type="match status" value="1"/>
</dbReference>
<dbReference type="PIRSF" id="PIRSF000521">
    <property type="entry name" value="Transaminase_4ab_Lys_Orn"/>
    <property type="match status" value="1"/>
</dbReference>
<evidence type="ECO:0000256" key="5">
    <source>
        <dbReference type="HAMAP-Rule" id="MF_01107"/>
    </source>
</evidence>
<dbReference type="GO" id="GO:0008483">
    <property type="term" value="F:transaminase activity"/>
    <property type="evidence" value="ECO:0007669"/>
    <property type="project" value="UniProtKB-KW"/>
</dbReference>
<keyword evidence="1 5" id="KW-0032">Aminotransferase</keyword>
<evidence type="ECO:0000256" key="4">
    <source>
        <dbReference type="ARBA" id="ARBA00022898"/>
    </source>
</evidence>
<comment type="subunit">
    <text evidence="5">Homodimer.</text>
</comment>
<keyword evidence="4 5" id="KW-0663">Pyridoxal phosphate</keyword>
<comment type="subcellular location">
    <subcellularLocation>
        <location evidence="5">Cytoplasm</location>
    </subcellularLocation>
</comment>
<dbReference type="InterPro" id="IPR015424">
    <property type="entry name" value="PyrdxlP-dep_Trfase"/>
</dbReference>
<dbReference type="RefSeq" id="WP_209286343.1">
    <property type="nucleotide sequence ID" value="NZ_JACVEW010000003.1"/>
</dbReference>
<sequence>MATQPLMNVFNRLSVAFEHGEGSWLYDTDGNRYLDALCGIAVTGLGHAHPAVTRAISEQAGKLIHCSNLYTIPLQEELAERLTRISGMENVFFANSGAEANEAAIKLARRYGHARGIDTPTIIVMEQSFHGRTLATLSATGSRSAQQGFEPLVSGFVRVPFDDAEAVRQVAANNSNVVAVLVEPIQGEGGVHIPADDYLNQLRAICDEHDLLLMLDEVQTGNGRTGQYFAYQHTDILPDVVTTAKGLGNGFPIGACLARGVAAEVFTPGAHGTTYGGNPLACAVGIAVVDTIVQDGLCARAEALGNRIRAAFEAEIGEASYVQEVRNKGLMIGIELTEAGTELAVLAKVKGILLNITGGGRVIRLLPPLIMSDQEADLLVSTVSQLIRVYAGEELDSATDN</sequence>
<evidence type="ECO:0000256" key="2">
    <source>
        <dbReference type="ARBA" id="ARBA00022605"/>
    </source>
</evidence>
<evidence type="ECO:0000313" key="7">
    <source>
        <dbReference type="Proteomes" id="UP000810171"/>
    </source>
</evidence>
<feature type="binding site" evidence="5">
    <location>
        <begin position="216"/>
        <end position="219"/>
    </location>
    <ligand>
        <name>pyridoxal 5'-phosphate</name>
        <dbReference type="ChEBI" id="CHEBI:597326"/>
    </ligand>
</feature>
<dbReference type="PROSITE" id="PS00600">
    <property type="entry name" value="AA_TRANSFER_CLASS_3"/>
    <property type="match status" value="1"/>
</dbReference>
<dbReference type="NCBIfam" id="NF002325">
    <property type="entry name" value="PRK01278.1"/>
    <property type="match status" value="1"/>
</dbReference>
<evidence type="ECO:0000313" key="6">
    <source>
        <dbReference type="EMBL" id="MBP0047738.1"/>
    </source>
</evidence>
<feature type="binding site" evidence="5">
    <location>
        <position position="274"/>
    </location>
    <ligand>
        <name>pyridoxal 5'-phosphate</name>
        <dbReference type="ChEBI" id="CHEBI:597326"/>
    </ligand>
</feature>
<dbReference type="PANTHER" id="PTHR11986">
    <property type="entry name" value="AMINOTRANSFERASE CLASS III"/>
    <property type="match status" value="1"/>
</dbReference>
<organism evidence="6 7">
    <name type="scientific">Marinobacterium alkalitolerans</name>
    <dbReference type="NCBI Taxonomy" id="1542925"/>
    <lineage>
        <taxon>Bacteria</taxon>
        <taxon>Pseudomonadati</taxon>
        <taxon>Pseudomonadota</taxon>
        <taxon>Gammaproteobacteria</taxon>
        <taxon>Oceanospirillales</taxon>
        <taxon>Oceanospirillaceae</taxon>
        <taxon>Marinobacterium</taxon>
    </lineage>
</organism>
<feature type="binding site" evidence="5">
    <location>
        <position position="132"/>
    </location>
    <ligand>
        <name>N(2)-acetyl-L-ornithine</name>
        <dbReference type="ChEBI" id="CHEBI:57805"/>
    </ligand>
</feature>
<reference evidence="6 7" key="1">
    <citation type="submission" date="2020-09" db="EMBL/GenBank/DDBJ databases">
        <authorList>
            <person name="Tanuku N.R.S."/>
        </authorList>
    </citation>
    <scope>NUCLEOTIDE SEQUENCE [LARGE SCALE GENOMIC DNA]</scope>
    <source>
        <strain evidence="6 7">AK62</strain>
    </source>
</reference>
<dbReference type="CDD" id="cd00610">
    <property type="entry name" value="OAT_like"/>
    <property type="match status" value="1"/>
</dbReference>
<dbReference type="HAMAP" id="MF_01107">
    <property type="entry name" value="ArgD_aminotrans_3"/>
    <property type="match status" value="1"/>
</dbReference>
<dbReference type="InterPro" id="IPR004636">
    <property type="entry name" value="AcOrn/SuccOrn_fam"/>
</dbReference>
<keyword evidence="3 5" id="KW-0808">Transferase</keyword>
<feature type="binding site" evidence="5">
    <location>
        <position position="273"/>
    </location>
    <ligand>
        <name>N(2)-acetyl-L-ornithine</name>
        <dbReference type="ChEBI" id="CHEBI:57805"/>
    </ligand>
</feature>
<keyword evidence="5" id="KW-0963">Cytoplasm</keyword>
<evidence type="ECO:0000256" key="3">
    <source>
        <dbReference type="ARBA" id="ARBA00022679"/>
    </source>
</evidence>
<dbReference type="InterPro" id="IPR015421">
    <property type="entry name" value="PyrdxlP-dep_Trfase_major"/>
</dbReference>
<dbReference type="PANTHER" id="PTHR11986:SF79">
    <property type="entry name" value="ACETYLORNITHINE AMINOTRANSFERASE, MITOCHONDRIAL"/>
    <property type="match status" value="1"/>
</dbReference>
<dbReference type="InterPro" id="IPR049704">
    <property type="entry name" value="Aminotrans_3_PPA_site"/>
</dbReference>
<dbReference type="Gene3D" id="3.40.640.10">
    <property type="entry name" value="Type I PLP-dependent aspartate aminotransferase-like (Major domain)"/>
    <property type="match status" value="1"/>
</dbReference>
<comment type="miscellaneous">
    <text evidence="5">May also have succinyldiaminopimelate aminotransferase activity, thus carrying out the corresponding step in lysine biosynthesis.</text>
</comment>
<dbReference type="EMBL" id="JACVEW010000003">
    <property type="protein sequence ID" value="MBP0047738.1"/>
    <property type="molecule type" value="Genomic_DNA"/>
</dbReference>
<dbReference type="InterPro" id="IPR005814">
    <property type="entry name" value="Aminotrans_3"/>
</dbReference>
<comment type="catalytic activity">
    <reaction evidence="5">
        <text>N(2)-acetyl-L-ornithine + 2-oxoglutarate = N-acetyl-L-glutamate 5-semialdehyde + L-glutamate</text>
        <dbReference type="Rhea" id="RHEA:18049"/>
        <dbReference type="ChEBI" id="CHEBI:16810"/>
        <dbReference type="ChEBI" id="CHEBI:29123"/>
        <dbReference type="ChEBI" id="CHEBI:29985"/>
        <dbReference type="ChEBI" id="CHEBI:57805"/>
        <dbReference type="EC" id="2.6.1.11"/>
    </reaction>
</comment>
<dbReference type="EC" id="2.6.1.11" evidence="5"/>
<evidence type="ECO:0000256" key="1">
    <source>
        <dbReference type="ARBA" id="ARBA00022576"/>
    </source>
</evidence>
<comment type="cofactor">
    <cofactor evidence="5">
        <name>pyridoxal 5'-phosphate</name>
        <dbReference type="ChEBI" id="CHEBI:597326"/>
    </cofactor>
    <text evidence="5">Binds 1 pyridoxal phosphate per subunit.</text>
</comment>
<dbReference type="Proteomes" id="UP000810171">
    <property type="component" value="Unassembled WGS sequence"/>
</dbReference>
<protein>
    <recommendedName>
        <fullName evidence="5">Acetylornithine aminotransferase</fullName>
        <shortName evidence="5">ACOAT</shortName>
        <ecNumber evidence="5">2.6.1.11</ecNumber>
    </recommendedName>
</protein>
<feature type="binding site" evidence="5">
    <location>
        <begin position="97"/>
        <end position="98"/>
    </location>
    <ligand>
        <name>pyridoxal 5'-phosphate</name>
        <dbReference type="ChEBI" id="CHEBI:597326"/>
    </ligand>
</feature>
<accession>A0ABS3Z7Q0</accession>